<dbReference type="Gene3D" id="1.20.1250.20">
    <property type="entry name" value="MFS general substrate transporter like domains"/>
    <property type="match status" value="1"/>
</dbReference>
<dbReference type="AlphaFoldDB" id="A0A5S3VCL0"/>
<accession>A0A5S3VCL0</accession>
<dbReference type="InterPro" id="IPR053160">
    <property type="entry name" value="MFS_DHA3_Transporter"/>
</dbReference>
<feature type="transmembrane region" description="Helical" evidence="4">
    <location>
        <begin position="225"/>
        <end position="244"/>
    </location>
</feature>
<reference evidence="6 9" key="1">
    <citation type="submission" date="2018-01" db="EMBL/GenBank/DDBJ databases">
        <authorList>
            <person name="Paulsen S."/>
            <person name="Gram L.K."/>
        </authorList>
    </citation>
    <scope>NUCLEOTIDE SEQUENCE [LARGE SCALE GENOMIC DNA]</scope>
    <source>
        <strain evidence="6 9">S3790</strain>
        <strain evidence="7">S3895</strain>
    </source>
</reference>
<evidence type="ECO:0000313" key="8">
    <source>
        <dbReference type="Proteomes" id="UP000307164"/>
    </source>
</evidence>
<evidence type="ECO:0000256" key="4">
    <source>
        <dbReference type="SAM" id="Phobius"/>
    </source>
</evidence>
<comment type="caution">
    <text evidence="6">The sequence shown here is derived from an EMBL/GenBank/DDBJ whole genome shotgun (WGS) entry which is preliminary data.</text>
</comment>
<proteinExistence type="predicted"/>
<dbReference type="InterPro" id="IPR036259">
    <property type="entry name" value="MFS_trans_sf"/>
</dbReference>
<evidence type="ECO:0000259" key="5">
    <source>
        <dbReference type="PROSITE" id="PS50850"/>
    </source>
</evidence>
<feature type="transmembrane region" description="Helical" evidence="4">
    <location>
        <begin position="37"/>
        <end position="58"/>
    </location>
</feature>
<dbReference type="PANTHER" id="PTHR23530:SF1">
    <property type="entry name" value="PERMEASE, MAJOR FACILITATOR SUPERFAMILY-RELATED"/>
    <property type="match status" value="1"/>
</dbReference>
<evidence type="ECO:0000256" key="3">
    <source>
        <dbReference type="ARBA" id="ARBA00023136"/>
    </source>
</evidence>
<feature type="transmembrane region" description="Helical" evidence="4">
    <location>
        <begin position="174"/>
        <end position="193"/>
    </location>
</feature>
<dbReference type="Pfam" id="PF07690">
    <property type="entry name" value="MFS_1"/>
    <property type="match status" value="1"/>
</dbReference>
<sequence length="411" mass="45294">MTCKKKKLYLLTLLSGLASGLTAPIIYIFIINKGISIAEVSILITAISLTMILFEVPSGLLAERFGKSKAYTLSLILNVLFSFGIFYFDDLPSLLLFMFFGGLAMSLASGTLEAILINGVQEQENKSEIVQKRVAALKSARVVGIVIGAVFSLLTSLTYLYFPSYYSTFDYMDIGFIAMCFMYAVQLPISLTIKDEQYTEQHKPTFLVMLSESILSLKRENVTRVLMLSTLVFAVGVIAIEKFWQIRLSQLIEERSLPWLFSVAFICASLTSLIGHAYSTKLCDLFDNNFNAVLVFCRVLCACAFLTIFLSDALWVFIFGLLVVNFAFSASQSVLSALLHANVENSKRAASLSYLSCFNQLGGIIGIGLMAVVASSSSIAYVFLVSGIVIMLSAGFHIRKLDSQYDCAIQQ</sequence>
<reference evidence="6" key="3">
    <citation type="submission" date="2019-09" db="EMBL/GenBank/DDBJ databases">
        <title>Co-occurence of chitin degradation, pigmentation and bioactivity in marine Pseudoalteromonas.</title>
        <authorList>
            <person name="Sonnenschein E.C."/>
            <person name="Bech P.K."/>
        </authorList>
    </citation>
    <scope>NUCLEOTIDE SEQUENCE</scope>
    <source>
        <strain evidence="6">S3790</strain>
        <strain evidence="7">S3895</strain>
    </source>
</reference>
<feature type="transmembrane region" description="Helical" evidence="4">
    <location>
        <begin position="290"/>
        <end position="310"/>
    </location>
</feature>
<feature type="transmembrane region" description="Helical" evidence="4">
    <location>
        <begin position="316"/>
        <end position="339"/>
    </location>
</feature>
<feature type="transmembrane region" description="Helical" evidence="4">
    <location>
        <begin position="351"/>
        <end position="373"/>
    </location>
</feature>
<evidence type="ECO:0000256" key="1">
    <source>
        <dbReference type="ARBA" id="ARBA00022692"/>
    </source>
</evidence>
<feature type="transmembrane region" description="Helical" evidence="4">
    <location>
        <begin position="379"/>
        <end position="398"/>
    </location>
</feature>
<dbReference type="Proteomes" id="UP000307217">
    <property type="component" value="Unassembled WGS sequence"/>
</dbReference>
<dbReference type="PANTHER" id="PTHR23530">
    <property type="entry name" value="TRANSPORT PROTEIN-RELATED"/>
    <property type="match status" value="1"/>
</dbReference>
<dbReference type="PROSITE" id="PS50850">
    <property type="entry name" value="MFS"/>
    <property type="match status" value="1"/>
</dbReference>
<feature type="domain" description="Major facilitator superfamily (MFS) profile" evidence="5">
    <location>
        <begin position="4"/>
        <end position="405"/>
    </location>
</feature>
<feature type="transmembrane region" description="Helical" evidence="4">
    <location>
        <begin position="140"/>
        <end position="162"/>
    </location>
</feature>
<feature type="transmembrane region" description="Helical" evidence="4">
    <location>
        <begin position="256"/>
        <end position="278"/>
    </location>
</feature>
<dbReference type="OrthoDB" id="9816124at2"/>
<reference evidence="8 9" key="2">
    <citation type="submission" date="2019-06" db="EMBL/GenBank/DDBJ databases">
        <title>Co-occurence of chitin degradation, pigmentation and bioactivity in marine Pseudoalteromonas.</title>
        <authorList>
            <person name="Sonnenschein E.C."/>
            <person name="Bech P.K."/>
        </authorList>
    </citation>
    <scope>NUCLEOTIDE SEQUENCE [LARGE SCALE GENOMIC DNA]</scope>
    <source>
        <strain evidence="9">S3790</strain>
        <strain evidence="8">S3895</strain>
    </source>
</reference>
<name>A0A5S3VCL0_9GAMM</name>
<dbReference type="InterPro" id="IPR020846">
    <property type="entry name" value="MFS_dom"/>
</dbReference>
<dbReference type="EMBL" id="PNBX01000009">
    <property type="protein sequence ID" value="TMO69882.1"/>
    <property type="molecule type" value="Genomic_DNA"/>
</dbReference>
<keyword evidence="2 4" id="KW-1133">Transmembrane helix</keyword>
<feature type="transmembrane region" description="Helical" evidence="4">
    <location>
        <begin position="94"/>
        <end position="119"/>
    </location>
</feature>
<evidence type="ECO:0000313" key="7">
    <source>
        <dbReference type="EMBL" id="TMO75139.1"/>
    </source>
</evidence>
<dbReference type="InterPro" id="IPR011701">
    <property type="entry name" value="MFS"/>
</dbReference>
<feature type="transmembrane region" description="Helical" evidence="4">
    <location>
        <begin position="9"/>
        <end position="31"/>
    </location>
</feature>
<keyword evidence="8" id="KW-1185">Reference proteome</keyword>
<feature type="transmembrane region" description="Helical" evidence="4">
    <location>
        <begin position="70"/>
        <end position="88"/>
    </location>
</feature>
<protein>
    <recommendedName>
        <fullName evidence="5">Major facilitator superfamily (MFS) profile domain-containing protein</fullName>
    </recommendedName>
</protein>
<dbReference type="RefSeq" id="WP_138589980.1">
    <property type="nucleotide sequence ID" value="NZ_PNBW01000041.1"/>
</dbReference>
<keyword evidence="1 4" id="KW-0812">Transmembrane</keyword>
<dbReference type="EMBL" id="PNBW01000041">
    <property type="protein sequence ID" value="TMO75139.1"/>
    <property type="molecule type" value="Genomic_DNA"/>
</dbReference>
<gene>
    <name evidence="6" type="ORF">CWC19_03335</name>
    <name evidence="7" type="ORF">CWC20_08700</name>
</gene>
<evidence type="ECO:0000313" key="9">
    <source>
        <dbReference type="Proteomes" id="UP000307217"/>
    </source>
</evidence>
<dbReference type="Proteomes" id="UP000307164">
    <property type="component" value="Unassembled WGS sequence"/>
</dbReference>
<evidence type="ECO:0000256" key="2">
    <source>
        <dbReference type="ARBA" id="ARBA00022989"/>
    </source>
</evidence>
<dbReference type="GO" id="GO:0022857">
    <property type="term" value="F:transmembrane transporter activity"/>
    <property type="evidence" value="ECO:0007669"/>
    <property type="project" value="InterPro"/>
</dbReference>
<keyword evidence="3 4" id="KW-0472">Membrane</keyword>
<organism evidence="6 9">
    <name type="scientific">Pseudoalteromonas aurantia</name>
    <dbReference type="NCBI Taxonomy" id="43654"/>
    <lineage>
        <taxon>Bacteria</taxon>
        <taxon>Pseudomonadati</taxon>
        <taxon>Pseudomonadota</taxon>
        <taxon>Gammaproteobacteria</taxon>
        <taxon>Alteromonadales</taxon>
        <taxon>Pseudoalteromonadaceae</taxon>
        <taxon>Pseudoalteromonas</taxon>
    </lineage>
</organism>
<evidence type="ECO:0000313" key="6">
    <source>
        <dbReference type="EMBL" id="TMO69882.1"/>
    </source>
</evidence>
<dbReference type="SUPFAM" id="SSF103473">
    <property type="entry name" value="MFS general substrate transporter"/>
    <property type="match status" value="1"/>
</dbReference>